<dbReference type="AlphaFoldDB" id="A0A5N5HD83"/>
<reference evidence="1 2" key="2">
    <citation type="submission" date="2019-11" db="EMBL/GenBank/DDBJ databases">
        <title>A de novo genome assembly of a pear dwarfing rootstock.</title>
        <authorList>
            <person name="Wang F."/>
            <person name="Wang J."/>
            <person name="Li S."/>
            <person name="Zhang Y."/>
            <person name="Fang M."/>
            <person name="Ma L."/>
            <person name="Zhao Y."/>
            <person name="Jiang S."/>
        </authorList>
    </citation>
    <scope>NUCLEOTIDE SEQUENCE [LARGE SCALE GENOMIC DNA]</scope>
    <source>
        <strain evidence="1">S2</strain>
        <tissue evidence="1">Leaf</tissue>
    </source>
</reference>
<dbReference type="Proteomes" id="UP000327157">
    <property type="component" value="Unassembled WGS sequence"/>
</dbReference>
<organism evidence="1 2">
    <name type="scientific">Pyrus ussuriensis x Pyrus communis</name>
    <dbReference type="NCBI Taxonomy" id="2448454"/>
    <lineage>
        <taxon>Eukaryota</taxon>
        <taxon>Viridiplantae</taxon>
        <taxon>Streptophyta</taxon>
        <taxon>Embryophyta</taxon>
        <taxon>Tracheophyta</taxon>
        <taxon>Spermatophyta</taxon>
        <taxon>Magnoliopsida</taxon>
        <taxon>eudicotyledons</taxon>
        <taxon>Gunneridae</taxon>
        <taxon>Pentapetalae</taxon>
        <taxon>rosids</taxon>
        <taxon>fabids</taxon>
        <taxon>Rosales</taxon>
        <taxon>Rosaceae</taxon>
        <taxon>Amygdaloideae</taxon>
        <taxon>Maleae</taxon>
        <taxon>Pyrus</taxon>
    </lineage>
</organism>
<gene>
    <name evidence="1" type="ORF">D8674_037673</name>
</gene>
<evidence type="ECO:0000313" key="1">
    <source>
        <dbReference type="EMBL" id="KAB2621094.1"/>
    </source>
</evidence>
<comment type="caution">
    <text evidence="1">The sequence shown here is derived from an EMBL/GenBank/DDBJ whole genome shotgun (WGS) entry which is preliminary data.</text>
</comment>
<reference evidence="1 2" key="1">
    <citation type="submission" date="2019-09" db="EMBL/GenBank/DDBJ databases">
        <authorList>
            <person name="Ou C."/>
        </authorList>
    </citation>
    <scope>NUCLEOTIDE SEQUENCE [LARGE SCALE GENOMIC DNA]</scope>
    <source>
        <strain evidence="1">S2</strain>
        <tissue evidence="1">Leaf</tissue>
    </source>
</reference>
<dbReference type="EMBL" id="SMOL01000243">
    <property type="protein sequence ID" value="KAB2621094.1"/>
    <property type="molecule type" value="Genomic_DNA"/>
</dbReference>
<evidence type="ECO:0000313" key="2">
    <source>
        <dbReference type="Proteomes" id="UP000327157"/>
    </source>
</evidence>
<keyword evidence="2" id="KW-1185">Reference proteome</keyword>
<accession>A0A5N5HD83</accession>
<proteinExistence type="predicted"/>
<protein>
    <submittedName>
        <fullName evidence="1">Uncharacterized protein</fullName>
    </submittedName>
</protein>
<name>A0A5N5HD83_9ROSA</name>
<sequence>MSFTKEPLHRTLETTRVVIPNGKKQLHPRLNKWNQVLIKAEMRHASGANLYDEVTIVYGWHEKTLTYHGCWEICKGWVIFQDPP</sequence>